<organism evidence="21 22">
    <name type="scientific">Roseivivax jejudonensis</name>
    <dbReference type="NCBI Taxonomy" id="1529041"/>
    <lineage>
        <taxon>Bacteria</taxon>
        <taxon>Pseudomonadati</taxon>
        <taxon>Pseudomonadota</taxon>
        <taxon>Alphaproteobacteria</taxon>
        <taxon>Rhodobacterales</taxon>
        <taxon>Roseobacteraceae</taxon>
        <taxon>Roseivivax</taxon>
    </lineage>
</organism>
<dbReference type="NCBIfam" id="TIGR01007">
    <property type="entry name" value="eps_fam"/>
    <property type="match status" value="1"/>
</dbReference>
<comment type="catalytic activity">
    <reaction evidence="15">
        <text>L-tyrosyl-[protein] + ATP = O-phospho-L-tyrosyl-[protein] + ADP + H(+)</text>
        <dbReference type="Rhea" id="RHEA:10596"/>
        <dbReference type="Rhea" id="RHEA-COMP:10136"/>
        <dbReference type="Rhea" id="RHEA-COMP:20101"/>
        <dbReference type="ChEBI" id="CHEBI:15378"/>
        <dbReference type="ChEBI" id="CHEBI:30616"/>
        <dbReference type="ChEBI" id="CHEBI:46858"/>
        <dbReference type="ChEBI" id="CHEBI:61978"/>
        <dbReference type="ChEBI" id="CHEBI:456216"/>
        <dbReference type="EC" id="2.7.10.2"/>
    </reaction>
</comment>
<dbReference type="SUPFAM" id="SSF52540">
    <property type="entry name" value="P-loop containing nucleoside triphosphate hydrolases"/>
    <property type="match status" value="1"/>
</dbReference>
<evidence type="ECO:0000259" key="19">
    <source>
        <dbReference type="Pfam" id="PF13614"/>
    </source>
</evidence>
<proteinExistence type="inferred from homology"/>
<keyword evidence="8 17" id="KW-0812">Transmembrane</keyword>
<dbReference type="EMBL" id="FWFK01000010">
    <property type="protein sequence ID" value="SLN74181.1"/>
    <property type="molecule type" value="Genomic_DNA"/>
</dbReference>
<evidence type="ECO:0000256" key="12">
    <source>
        <dbReference type="ARBA" id="ARBA00022989"/>
    </source>
</evidence>
<dbReference type="CDD" id="cd05387">
    <property type="entry name" value="BY-kinase"/>
    <property type="match status" value="1"/>
</dbReference>
<dbReference type="InterPro" id="IPR050445">
    <property type="entry name" value="Bact_polysacc_biosynth/exp"/>
</dbReference>
<evidence type="ECO:0000256" key="6">
    <source>
        <dbReference type="ARBA" id="ARBA00022519"/>
    </source>
</evidence>
<evidence type="ECO:0000256" key="2">
    <source>
        <dbReference type="ARBA" id="ARBA00007316"/>
    </source>
</evidence>
<evidence type="ECO:0000256" key="17">
    <source>
        <dbReference type="SAM" id="Phobius"/>
    </source>
</evidence>
<dbReference type="InterPro" id="IPR025669">
    <property type="entry name" value="AAA_dom"/>
</dbReference>
<evidence type="ECO:0000259" key="18">
    <source>
        <dbReference type="Pfam" id="PF02706"/>
    </source>
</evidence>
<dbReference type="AlphaFoldDB" id="A0A1X7AA04"/>
<keyword evidence="13 17" id="KW-0472">Membrane</keyword>
<dbReference type="GO" id="GO:0004715">
    <property type="term" value="F:non-membrane spanning protein tyrosine kinase activity"/>
    <property type="evidence" value="ECO:0007669"/>
    <property type="project" value="UniProtKB-EC"/>
</dbReference>
<dbReference type="GO" id="GO:0005524">
    <property type="term" value="F:ATP binding"/>
    <property type="evidence" value="ECO:0007669"/>
    <property type="project" value="UniProtKB-KW"/>
</dbReference>
<evidence type="ECO:0000256" key="1">
    <source>
        <dbReference type="ARBA" id="ARBA00004429"/>
    </source>
</evidence>
<evidence type="ECO:0000256" key="8">
    <source>
        <dbReference type="ARBA" id="ARBA00022692"/>
    </source>
</evidence>
<name>A0A1X7AA04_9RHOB</name>
<dbReference type="PANTHER" id="PTHR32309">
    <property type="entry name" value="TYROSINE-PROTEIN KINASE"/>
    <property type="match status" value="1"/>
</dbReference>
<keyword evidence="5" id="KW-1003">Cell membrane</keyword>
<evidence type="ECO:0000256" key="14">
    <source>
        <dbReference type="ARBA" id="ARBA00023137"/>
    </source>
</evidence>
<dbReference type="PANTHER" id="PTHR32309:SF13">
    <property type="entry name" value="FERRIC ENTEROBACTIN TRANSPORT PROTEIN FEPE"/>
    <property type="match status" value="1"/>
</dbReference>
<keyword evidence="12 17" id="KW-1133">Transmembrane helix</keyword>
<keyword evidence="22" id="KW-1185">Reference proteome</keyword>
<evidence type="ECO:0000256" key="4">
    <source>
        <dbReference type="ARBA" id="ARBA00011903"/>
    </source>
</evidence>
<evidence type="ECO:0000256" key="13">
    <source>
        <dbReference type="ARBA" id="ARBA00023136"/>
    </source>
</evidence>
<dbReference type="InterPro" id="IPR003856">
    <property type="entry name" value="LPS_length_determ_N"/>
</dbReference>
<evidence type="ECO:0000256" key="3">
    <source>
        <dbReference type="ARBA" id="ARBA00008883"/>
    </source>
</evidence>
<evidence type="ECO:0000256" key="16">
    <source>
        <dbReference type="SAM" id="Coils"/>
    </source>
</evidence>
<evidence type="ECO:0000313" key="22">
    <source>
        <dbReference type="Proteomes" id="UP000193570"/>
    </source>
</evidence>
<feature type="domain" description="AAA" evidence="19">
    <location>
        <begin position="539"/>
        <end position="694"/>
    </location>
</feature>
<evidence type="ECO:0000256" key="9">
    <source>
        <dbReference type="ARBA" id="ARBA00022741"/>
    </source>
</evidence>
<keyword evidence="10 21" id="KW-0418">Kinase</keyword>
<evidence type="ECO:0000256" key="7">
    <source>
        <dbReference type="ARBA" id="ARBA00022679"/>
    </source>
</evidence>
<dbReference type="InterPro" id="IPR027417">
    <property type="entry name" value="P-loop_NTPase"/>
</dbReference>
<evidence type="ECO:0000259" key="20">
    <source>
        <dbReference type="Pfam" id="PF13807"/>
    </source>
</evidence>
<evidence type="ECO:0000256" key="15">
    <source>
        <dbReference type="ARBA" id="ARBA00051245"/>
    </source>
</evidence>
<dbReference type="RefSeq" id="WP_085793675.1">
    <property type="nucleotide sequence ID" value="NZ_FWFK01000010.1"/>
</dbReference>
<keyword evidence="6" id="KW-0997">Cell inner membrane</keyword>
<dbReference type="Pfam" id="PF02706">
    <property type="entry name" value="Wzz"/>
    <property type="match status" value="1"/>
</dbReference>
<sequence length="728" mass="79967">MLEKPRNVTATQPYQPPAQEDDEIDLLEIAGTLWRGKWIIAGCAAVAALIGGYQAFVVAEPKYAATTSLALQLRNEQVVDIESVVSGVSTEDSSINTELEVIRSRSLIEELVSTLDLTNDPEFNSALRPEPDFAIRPIIGSVVGAVRGLVGDDAAAPTTTAPTGETISEEERTLNRTVNAVRSAVSATNQRNTYVFNVRAQTGDPMKSARIANTLSELYIQNQIDVKFQATENAVTWLSERVVDLEGELEDQQAAVKNMRADMELSSPEALEGLNQQLRDIRARLADARSTASVQTARIDRISDLRDAGAYEDIAGELDDPTLNRIVDDAVAGDTDAQQLFETRLDTLTARLTTNASRSSQQAEALSASYDDLQQRFNDQSQQFSELQQLERELQSTRTLYETFLTRLKETSVQRGLQQADSRLLSRATPGTYVEPRKSRIVALSLILGLMVGAAIVMGRQFLHRGFRTSEDLEAETGLPILGQIPKIPIRKRGQLVDYLNRKPTSAASEAIRNLRTSVLLSDIDNPPQIIMSTSALPGEGKTTQAIALAHNLAGLGRRVLLVEGDIRRRTFGEYFGKDRAAGGVIAAMTGTVPFEECVIRDEAMNADIMMAERTSANAADLFSSDRFRDFLGSLRDSYDFIVVDTPPVLVVPDARIVSQYTDAVLFTVAWDRTSKTQVAEALRQFRSVNTRVNGLVLAQIDPRGMRRYGYGGKYGAYAAYGSNYYTS</sequence>
<dbReference type="InterPro" id="IPR032807">
    <property type="entry name" value="GNVR"/>
</dbReference>
<comment type="subcellular location">
    <subcellularLocation>
        <location evidence="1">Cell inner membrane</location>
        <topology evidence="1">Multi-pass membrane protein</topology>
    </subcellularLocation>
</comment>
<accession>A0A1X7AA04</accession>
<dbReference type="InterPro" id="IPR005702">
    <property type="entry name" value="Wzc-like_C"/>
</dbReference>
<evidence type="ECO:0000256" key="5">
    <source>
        <dbReference type="ARBA" id="ARBA00022475"/>
    </source>
</evidence>
<keyword evidence="7 21" id="KW-0808">Transferase</keyword>
<feature type="coiled-coil region" evidence="16">
    <location>
        <begin position="356"/>
        <end position="407"/>
    </location>
</feature>
<keyword evidence="14" id="KW-0829">Tyrosine-protein kinase</keyword>
<keyword evidence="16" id="KW-0175">Coiled coil</keyword>
<dbReference type="Gene3D" id="3.40.50.300">
    <property type="entry name" value="P-loop containing nucleotide triphosphate hydrolases"/>
    <property type="match status" value="1"/>
</dbReference>
<gene>
    <name evidence="21" type="primary">wzc</name>
    <name evidence="21" type="ORF">ROJ8625_04021</name>
</gene>
<dbReference type="EC" id="2.7.10.2" evidence="4"/>
<dbReference type="Pfam" id="PF13614">
    <property type="entry name" value="AAA_31"/>
    <property type="match status" value="1"/>
</dbReference>
<evidence type="ECO:0000256" key="11">
    <source>
        <dbReference type="ARBA" id="ARBA00022840"/>
    </source>
</evidence>
<feature type="coiled-coil region" evidence="16">
    <location>
        <begin position="242"/>
        <end position="291"/>
    </location>
</feature>
<feature type="transmembrane region" description="Helical" evidence="17">
    <location>
        <begin position="441"/>
        <end position="459"/>
    </location>
</feature>
<evidence type="ECO:0000256" key="10">
    <source>
        <dbReference type="ARBA" id="ARBA00022777"/>
    </source>
</evidence>
<protein>
    <recommendedName>
        <fullName evidence="4">non-specific protein-tyrosine kinase</fullName>
        <ecNumber evidence="4">2.7.10.2</ecNumber>
    </recommendedName>
</protein>
<feature type="domain" description="Polysaccharide chain length determinant N-terminal" evidence="18">
    <location>
        <begin position="22"/>
        <end position="114"/>
    </location>
</feature>
<evidence type="ECO:0000313" key="21">
    <source>
        <dbReference type="EMBL" id="SLN74181.1"/>
    </source>
</evidence>
<dbReference type="GO" id="GO:0005886">
    <property type="term" value="C:plasma membrane"/>
    <property type="evidence" value="ECO:0007669"/>
    <property type="project" value="UniProtKB-SubCell"/>
</dbReference>
<reference evidence="21 22" key="1">
    <citation type="submission" date="2017-03" db="EMBL/GenBank/DDBJ databases">
        <authorList>
            <person name="Afonso C.L."/>
            <person name="Miller P.J."/>
            <person name="Scott M.A."/>
            <person name="Spackman E."/>
            <person name="Goraichik I."/>
            <person name="Dimitrov K.M."/>
            <person name="Suarez D.L."/>
            <person name="Swayne D.E."/>
        </authorList>
    </citation>
    <scope>NUCLEOTIDE SEQUENCE [LARGE SCALE GENOMIC DNA]</scope>
    <source>
        <strain evidence="21 22">CECT 8625</strain>
    </source>
</reference>
<keyword evidence="11" id="KW-0067">ATP-binding</keyword>
<comment type="similarity">
    <text evidence="2">Belongs to the CpsD/CapB family.</text>
</comment>
<dbReference type="OrthoDB" id="230260at2"/>
<comment type="similarity">
    <text evidence="3">Belongs to the etk/wzc family.</text>
</comment>
<dbReference type="Proteomes" id="UP000193570">
    <property type="component" value="Unassembled WGS sequence"/>
</dbReference>
<keyword evidence="9" id="KW-0547">Nucleotide-binding</keyword>
<feature type="domain" description="Tyrosine-protein kinase G-rich" evidence="20">
    <location>
        <begin position="386"/>
        <end position="461"/>
    </location>
</feature>
<dbReference type="Pfam" id="PF13807">
    <property type="entry name" value="GNVR"/>
    <property type="match status" value="1"/>
</dbReference>